<organism evidence="1 2">
    <name type="scientific">Desulfofustis glycolicus DSM 9705</name>
    <dbReference type="NCBI Taxonomy" id="1121409"/>
    <lineage>
        <taxon>Bacteria</taxon>
        <taxon>Pseudomonadati</taxon>
        <taxon>Thermodesulfobacteriota</taxon>
        <taxon>Desulfobulbia</taxon>
        <taxon>Desulfobulbales</taxon>
        <taxon>Desulfocapsaceae</taxon>
        <taxon>Desulfofustis</taxon>
    </lineage>
</organism>
<dbReference type="STRING" id="1121409.SAMN02745124_03373"/>
<reference evidence="1 2" key="1">
    <citation type="submission" date="2016-11" db="EMBL/GenBank/DDBJ databases">
        <authorList>
            <person name="Jaros S."/>
            <person name="Januszkiewicz K."/>
            <person name="Wedrychowicz H."/>
        </authorList>
    </citation>
    <scope>NUCLEOTIDE SEQUENCE [LARGE SCALE GENOMIC DNA]</scope>
    <source>
        <strain evidence="1 2">DSM 9705</strain>
    </source>
</reference>
<dbReference type="OrthoDB" id="270233at2"/>
<name>A0A1M5XUQ7_9BACT</name>
<dbReference type="EMBL" id="FQXS01000023">
    <property type="protein sequence ID" value="SHI03530.1"/>
    <property type="molecule type" value="Genomic_DNA"/>
</dbReference>
<dbReference type="Proteomes" id="UP000184139">
    <property type="component" value="Unassembled WGS sequence"/>
</dbReference>
<sequence>MVNLFIGIDDTDNLDSPGSGVLADQLSRELHDNGLALCTAITRHQLLVDDRIAYTSHNSAMCFSAICDESGVGDLIDYAQKFLQTYAVIEADPGLSVVVDNGHFDRKHLISFGYKTKRCMVDKQEAYDLAKMLGAHLSEHGGSGIGVIGALAATGLRLSGCDGRYRGWHQMGRAGEVTTAGWLAGHDFIDGVVADDGTCLDDKATVMLTESNLKTVLLNGCRIVPVANDATSTCQPCWKTLSRSMMKRF</sequence>
<protein>
    <recommendedName>
        <fullName evidence="3">tRNA(Ile2) 2-agmatinylcytidine synthetase</fullName>
    </recommendedName>
</protein>
<dbReference type="RefSeq" id="WP_073377821.1">
    <property type="nucleotide sequence ID" value="NZ_FQXS01000023.1"/>
</dbReference>
<evidence type="ECO:0008006" key="3">
    <source>
        <dbReference type="Google" id="ProtNLM"/>
    </source>
</evidence>
<evidence type="ECO:0000313" key="1">
    <source>
        <dbReference type="EMBL" id="SHI03530.1"/>
    </source>
</evidence>
<keyword evidence="2" id="KW-1185">Reference proteome</keyword>
<accession>A0A1M5XUQ7</accession>
<proteinExistence type="predicted"/>
<dbReference type="PANTHER" id="PTHR40705:SF2">
    <property type="entry name" value="DUF1743 DOMAIN-CONTAINING PROTEIN"/>
    <property type="match status" value="1"/>
</dbReference>
<evidence type="ECO:0000313" key="2">
    <source>
        <dbReference type="Proteomes" id="UP000184139"/>
    </source>
</evidence>
<gene>
    <name evidence="1" type="ORF">SAMN02745124_03373</name>
</gene>
<dbReference type="AlphaFoldDB" id="A0A1M5XUQ7"/>
<dbReference type="Gene3D" id="3.30.70.2200">
    <property type="match status" value="1"/>
</dbReference>
<dbReference type="PANTHER" id="PTHR40705">
    <property type="entry name" value="TRNA(ILE2) 2-AGMATINYLCYTIDINE SYNTHETASE TIAS"/>
    <property type="match status" value="1"/>
</dbReference>